<dbReference type="PROSITE" id="PS00641">
    <property type="entry name" value="COMPLEX1_75K_1"/>
    <property type="match status" value="1"/>
</dbReference>
<protein>
    <recommendedName>
        <fullName evidence="1">2Fe-2S ferredoxin-type domain-containing protein</fullName>
    </recommendedName>
</protein>
<dbReference type="SUPFAM" id="SSF54292">
    <property type="entry name" value="2Fe-2S ferredoxin-like"/>
    <property type="match status" value="1"/>
</dbReference>
<organism evidence="2">
    <name type="scientific">marine sediment metagenome</name>
    <dbReference type="NCBI Taxonomy" id="412755"/>
    <lineage>
        <taxon>unclassified sequences</taxon>
        <taxon>metagenomes</taxon>
        <taxon>ecological metagenomes</taxon>
    </lineage>
</organism>
<accession>X1QBV7</accession>
<dbReference type="GO" id="GO:0042773">
    <property type="term" value="P:ATP synthesis coupled electron transport"/>
    <property type="evidence" value="ECO:0007669"/>
    <property type="project" value="InterPro"/>
</dbReference>
<dbReference type="AlphaFoldDB" id="X1QBV7"/>
<sequence>MSEVTLTIDSQKVTAAEGTTILKAAQGVGIDIPTLCYHEKLAPHGACRLCTVEITKGPQSRLVTACVYTVEEGLKVDTESEPVIRIRQMLLELMLATSPGVKVIQDYARRYGITKTRFDIEPNF</sequence>
<dbReference type="Gene3D" id="3.10.20.740">
    <property type="match status" value="1"/>
</dbReference>
<dbReference type="InterPro" id="IPR036010">
    <property type="entry name" value="2Fe-2S_ferredoxin-like_sf"/>
</dbReference>
<dbReference type="InterPro" id="IPR001041">
    <property type="entry name" value="2Fe-2S_ferredoxin-type"/>
</dbReference>
<evidence type="ECO:0000259" key="1">
    <source>
        <dbReference type="PROSITE" id="PS51085"/>
    </source>
</evidence>
<feature type="non-terminal residue" evidence="2">
    <location>
        <position position="124"/>
    </location>
</feature>
<name>X1QBV7_9ZZZZ</name>
<comment type="caution">
    <text evidence="2">The sequence shown here is derived from an EMBL/GenBank/DDBJ whole genome shotgun (WGS) entry which is preliminary data.</text>
</comment>
<dbReference type="GO" id="GO:0051536">
    <property type="term" value="F:iron-sulfur cluster binding"/>
    <property type="evidence" value="ECO:0007669"/>
    <property type="project" value="InterPro"/>
</dbReference>
<dbReference type="CDD" id="cd00207">
    <property type="entry name" value="fer2"/>
    <property type="match status" value="1"/>
</dbReference>
<dbReference type="GO" id="GO:0008137">
    <property type="term" value="F:NADH dehydrogenase (ubiquinone) activity"/>
    <property type="evidence" value="ECO:0007669"/>
    <property type="project" value="InterPro"/>
</dbReference>
<dbReference type="GO" id="GO:0016020">
    <property type="term" value="C:membrane"/>
    <property type="evidence" value="ECO:0007669"/>
    <property type="project" value="InterPro"/>
</dbReference>
<reference evidence="2" key="1">
    <citation type="journal article" date="2014" name="Front. Microbiol.">
        <title>High frequency of phylogenetically diverse reductive dehalogenase-homologous genes in deep subseafloor sedimentary metagenomes.</title>
        <authorList>
            <person name="Kawai M."/>
            <person name="Futagami T."/>
            <person name="Toyoda A."/>
            <person name="Takaki Y."/>
            <person name="Nishi S."/>
            <person name="Hori S."/>
            <person name="Arai W."/>
            <person name="Tsubouchi T."/>
            <person name="Morono Y."/>
            <person name="Uchiyama I."/>
            <person name="Ito T."/>
            <person name="Fujiyama A."/>
            <person name="Inagaki F."/>
            <person name="Takami H."/>
        </authorList>
    </citation>
    <scope>NUCLEOTIDE SEQUENCE</scope>
    <source>
        <strain evidence="2">Expedition CK06-06</strain>
    </source>
</reference>
<feature type="domain" description="2Fe-2S ferredoxin-type" evidence="1">
    <location>
        <begin position="2"/>
        <end position="82"/>
    </location>
</feature>
<dbReference type="EMBL" id="BARW01004695">
    <property type="protein sequence ID" value="GAI65723.1"/>
    <property type="molecule type" value="Genomic_DNA"/>
</dbReference>
<evidence type="ECO:0000313" key="2">
    <source>
        <dbReference type="EMBL" id="GAI65723.1"/>
    </source>
</evidence>
<dbReference type="PROSITE" id="PS51085">
    <property type="entry name" value="2FE2S_FER_2"/>
    <property type="match status" value="1"/>
</dbReference>
<dbReference type="InterPro" id="IPR000283">
    <property type="entry name" value="NADH_UbQ_OxRdtase_75kDa_su_CS"/>
</dbReference>
<gene>
    <name evidence="2" type="ORF">S12H4_10789</name>
</gene>
<dbReference type="Pfam" id="PF13510">
    <property type="entry name" value="Fer2_4"/>
    <property type="match status" value="1"/>
</dbReference>
<proteinExistence type="predicted"/>